<reference evidence="2" key="1">
    <citation type="submission" date="2022-11" db="UniProtKB">
        <authorList>
            <consortium name="WormBaseParasite"/>
        </authorList>
    </citation>
    <scope>IDENTIFICATION</scope>
</reference>
<protein>
    <submittedName>
        <fullName evidence="2">Histone acetyltransferase</fullName>
    </submittedName>
</protein>
<dbReference type="WBParaSite" id="PEQ_0000512401-mRNA-1">
    <property type="protein sequence ID" value="PEQ_0000512401-mRNA-1"/>
    <property type="gene ID" value="PEQ_0000512401"/>
</dbReference>
<proteinExistence type="predicted"/>
<name>A0A914RT32_PAREQ</name>
<accession>A0A914RT32</accession>
<evidence type="ECO:0000313" key="1">
    <source>
        <dbReference type="Proteomes" id="UP000887564"/>
    </source>
</evidence>
<dbReference type="AlphaFoldDB" id="A0A914RT32"/>
<evidence type="ECO:0000313" key="2">
    <source>
        <dbReference type="WBParaSite" id="PEQ_0000512401-mRNA-1"/>
    </source>
</evidence>
<dbReference type="Proteomes" id="UP000887564">
    <property type="component" value="Unplaced"/>
</dbReference>
<keyword evidence="1" id="KW-1185">Reference proteome</keyword>
<sequence>MYFLMAKRRTVKNPIEAKRLGRGEIRFRRYWSRSLLEFPHETAAVVGGNVLTSQRICDVIFLAFNAVAASQGLEAETELVIDS</sequence>
<organism evidence="1 2">
    <name type="scientific">Parascaris equorum</name>
    <name type="common">Equine roundworm</name>
    <dbReference type="NCBI Taxonomy" id="6256"/>
    <lineage>
        <taxon>Eukaryota</taxon>
        <taxon>Metazoa</taxon>
        <taxon>Ecdysozoa</taxon>
        <taxon>Nematoda</taxon>
        <taxon>Chromadorea</taxon>
        <taxon>Rhabditida</taxon>
        <taxon>Spirurina</taxon>
        <taxon>Ascaridomorpha</taxon>
        <taxon>Ascaridoidea</taxon>
        <taxon>Ascarididae</taxon>
        <taxon>Parascaris</taxon>
    </lineage>
</organism>